<dbReference type="GO" id="GO:0016987">
    <property type="term" value="F:sigma factor activity"/>
    <property type="evidence" value="ECO:0007669"/>
    <property type="project" value="UniProtKB-KW"/>
</dbReference>
<dbReference type="NCBIfam" id="TIGR02937">
    <property type="entry name" value="sigma70-ECF"/>
    <property type="match status" value="1"/>
</dbReference>
<sequence length="240" mass="27652">MDLTFKVVDTDKRRHYPGQRRNRKVSNLPAHRVDPAKKAATVTELPTTRRSLLIRVRDPRDHGAWAEFESIYRPAVYRFARRRGLQPADAEDLSQRVFQKTAHKVREWDEVGKQGSFRAWILLVTRNEVINALSRQRPDAATGGTSSSQARVNHIPDSHSLDELLEKEYRRATFRHAASIVQNEFTETSWRAFWLTTVENQQSQTVSESLGISIGALYAARSRIMSRLREVVTQLTKEDE</sequence>
<dbReference type="GO" id="GO:0006352">
    <property type="term" value="P:DNA-templated transcription initiation"/>
    <property type="evidence" value="ECO:0007669"/>
    <property type="project" value="InterPro"/>
</dbReference>
<dbReference type="InterPro" id="IPR013325">
    <property type="entry name" value="RNA_pol_sigma_r2"/>
</dbReference>
<dbReference type="GO" id="GO:0003677">
    <property type="term" value="F:DNA binding"/>
    <property type="evidence" value="ECO:0007669"/>
    <property type="project" value="UniProtKB-KW"/>
</dbReference>
<keyword evidence="7" id="KW-1185">Reference proteome</keyword>
<dbReference type="SUPFAM" id="SSF88946">
    <property type="entry name" value="Sigma2 domain of RNA polymerase sigma factors"/>
    <property type="match status" value="1"/>
</dbReference>
<dbReference type="InterPro" id="IPR039425">
    <property type="entry name" value="RNA_pol_sigma-70-like"/>
</dbReference>
<protein>
    <submittedName>
        <fullName evidence="6">RNA polymerase sigma factor RpoE</fullName>
    </submittedName>
</protein>
<evidence type="ECO:0000313" key="6">
    <source>
        <dbReference type="EMBL" id="QDT32800.1"/>
    </source>
</evidence>
<dbReference type="AlphaFoldDB" id="A0A517QMD8"/>
<dbReference type="Pfam" id="PF04542">
    <property type="entry name" value="Sigma70_r2"/>
    <property type="match status" value="1"/>
</dbReference>
<reference evidence="6 7" key="1">
    <citation type="submission" date="2019-02" db="EMBL/GenBank/DDBJ databases">
        <title>Deep-cultivation of Planctomycetes and their phenomic and genomic characterization uncovers novel biology.</title>
        <authorList>
            <person name="Wiegand S."/>
            <person name="Jogler M."/>
            <person name="Boedeker C."/>
            <person name="Pinto D."/>
            <person name="Vollmers J."/>
            <person name="Rivas-Marin E."/>
            <person name="Kohn T."/>
            <person name="Peeters S.H."/>
            <person name="Heuer A."/>
            <person name="Rast P."/>
            <person name="Oberbeckmann S."/>
            <person name="Bunk B."/>
            <person name="Jeske O."/>
            <person name="Meyerdierks A."/>
            <person name="Storesund J.E."/>
            <person name="Kallscheuer N."/>
            <person name="Luecker S."/>
            <person name="Lage O.M."/>
            <person name="Pohl T."/>
            <person name="Merkel B.J."/>
            <person name="Hornburger P."/>
            <person name="Mueller R.-W."/>
            <person name="Bruemmer F."/>
            <person name="Labrenz M."/>
            <person name="Spormann A.M."/>
            <person name="Op den Camp H."/>
            <person name="Overmann J."/>
            <person name="Amann R."/>
            <person name="Jetten M.S.M."/>
            <person name="Mascher T."/>
            <person name="Medema M.H."/>
            <person name="Devos D.P."/>
            <person name="Kaster A.-K."/>
            <person name="Ovreas L."/>
            <person name="Rohde M."/>
            <person name="Galperin M.Y."/>
            <person name="Jogler C."/>
        </authorList>
    </citation>
    <scope>NUCLEOTIDE SEQUENCE [LARGE SCALE GENOMIC DNA]</scope>
    <source>
        <strain evidence="6 7">Mal48</strain>
    </source>
</reference>
<dbReference type="InterPro" id="IPR014284">
    <property type="entry name" value="RNA_pol_sigma-70_dom"/>
</dbReference>
<dbReference type="PANTHER" id="PTHR43133">
    <property type="entry name" value="RNA POLYMERASE ECF-TYPE SIGMA FACTO"/>
    <property type="match status" value="1"/>
</dbReference>
<keyword evidence="2" id="KW-0731">Sigma factor</keyword>
<evidence type="ECO:0000256" key="3">
    <source>
        <dbReference type="ARBA" id="ARBA00023125"/>
    </source>
</evidence>
<dbReference type="PANTHER" id="PTHR43133:SF8">
    <property type="entry name" value="RNA POLYMERASE SIGMA FACTOR HI_1459-RELATED"/>
    <property type="match status" value="1"/>
</dbReference>
<evidence type="ECO:0000256" key="4">
    <source>
        <dbReference type="ARBA" id="ARBA00023163"/>
    </source>
</evidence>
<keyword evidence="1" id="KW-0805">Transcription regulation</keyword>
<gene>
    <name evidence="6" type="ORF">Mal48_20470</name>
</gene>
<organism evidence="6 7">
    <name type="scientific">Thalassoglobus polymorphus</name>
    <dbReference type="NCBI Taxonomy" id="2527994"/>
    <lineage>
        <taxon>Bacteria</taxon>
        <taxon>Pseudomonadati</taxon>
        <taxon>Planctomycetota</taxon>
        <taxon>Planctomycetia</taxon>
        <taxon>Planctomycetales</taxon>
        <taxon>Planctomycetaceae</taxon>
        <taxon>Thalassoglobus</taxon>
    </lineage>
</organism>
<dbReference type="KEGG" id="tpol:Mal48_20470"/>
<evidence type="ECO:0000256" key="1">
    <source>
        <dbReference type="ARBA" id="ARBA00023015"/>
    </source>
</evidence>
<keyword evidence="3" id="KW-0238">DNA-binding</keyword>
<name>A0A517QMD8_9PLAN</name>
<dbReference type="EMBL" id="CP036267">
    <property type="protein sequence ID" value="QDT32800.1"/>
    <property type="molecule type" value="Genomic_DNA"/>
</dbReference>
<evidence type="ECO:0000259" key="5">
    <source>
        <dbReference type="Pfam" id="PF04542"/>
    </source>
</evidence>
<evidence type="ECO:0000313" key="7">
    <source>
        <dbReference type="Proteomes" id="UP000315724"/>
    </source>
</evidence>
<dbReference type="InterPro" id="IPR007627">
    <property type="entry name" value="RNA_pol_sigma70_r2"/>
</dbReference>
<feature type="domain" description="RNA polymerase sigma-70 region 2" evidence="5">
    <location>
        <begin position="72"/>
        <end position="137"/>
    </location>
</feature>
<dbReference type="RefSeq" id="WP_145198335.1">
    <property type="nucleotide sequence ID" value="NZ_CP036267.1"/>
</dbReference>
<dbReference type="OrthoDB" id="258490at2"/>
<dbReference type="Proteomes" id="UP000315724">
    <property type="component" value="Chromosome"/>
</dbReference>
<evidence type="ECO:0000256" key="2">
    <source>
        <dbReference type="ARBA" id="ARBA00023082"/>
    </source>
</evidence>
<dbReference type="Gene3D" id="1.10.1740.10">
    <property type="match status" value="1"/>
</dbReference>
<proteinExistence type="predicted"/>
<accession>A0A517QMD8</accession>
<keyword evidence="4" id="KW-0804">Transcription</keyword>